<keyword evidence="2" id="KW-1185">Reference proteome</keyword>
<dbReference type="RefSeq" id="WP_217643798.1">
    <property type="nucleotide sequence ID" value="NZ_FOGG01000003.1"/>
</dbReference>
<reference evidence="1 2" key="1">
    <citation type="submission" date="2016-10" db="EMBL/GenBank/DDBJ databases">
        <authorList>
            <person name="de Groot N.N."/>
        </authorList>
    </citation>
    <scope>NUCLEOTIDE SEQUENCE [LARGE SCALE GENOMIC DNA]</scope>
    <source>
        <strain evidence="1 2">DSM 18610</strain>
    </source>
</reference>
<accession>A0A1H9KPJ7</accession>
<protein>
    <submittedName>
        <fullName evidence="1">Uncharacterized protein</fullName>
    </submittedName>
</protein>
<evidence type="ECO:0000313" key="2">
    <source>
        <dbReference type="Proteomes" id="UP000199572"/>
    </source>
</evidence>
<dbReference type="AlphaFoldDB" id="A0A1H9KPJ7"/>
<dbReference type="EMBL" id="FOGG01000003">
    <property type="protein sequence ID" value="SER00855.1"/>
    <property type="molecule type" value="Genomic_DNA"/>
</dbReference>
<dbReference type="Proteomes" id="UP000199572">
    <property type="component" value="Unassembled WGS sequence"/>
</dbReference>
<organism evidence="1 2">
    <name type="scientific">Pedobacter rhizosphaerae</name>
    <dbReference type="NCBI Taxonomy" id="390241"/>
    <lineage>
        <taxon>Bacteria</taxon>
        <taxon>Pseudomonadati</taxon>
        <taxon>Bacteroidota</taxon>
        <taxon>Sphingobacteriia</taxon>
        <taxon>Sphingobacteriales</taxon>
        <taxon>Sphingobacteriaceae</taxon>
        <taxon>Pedobacter</taxon>
    </lineage>
</organism>
<name>A0A1H9KPJ7_9SPHI</name>
<gene>
    <name evidence="1" type="ORF">SAMN04488023_10386</name>
</gene>
<sequence length="64" mass="7770">MERRPRYPIHLASKNVKWYDGKWYNGKWKGDRATQSLLHPKNGKWYNGKWKGDRTIQSVLHQKM</sequence>
<evidence type="ECO:0000313" key="1">
    <source>
        <dbReference type="EMBL" id="SER00855.1"/>
    </source>
</evidence>
<proteinExistence type="predicted"/>